<proteinExistence type="predicted"/>
<evidence type="ECO:0000256" key="2">
    <source>
        <dbReference type="ARBA" id="ARBA00022679"/>
    </source>
</evidence>
<reference evidence="5 6" key="1">
    <citation type="submission" date="2021-05" db="EMBL/GenBank/DDBJ databases">
        <title>Fusibacter ferrireducens sp. nov., an anaerobic, sulfur- and Fe-reducing bacterium isolated from the mangrove sediment.</title>
        <authorList>
            <person name="Qiu D."/>
        </authorList>
    </citation>
    <scope>NUCLEOTIDE SEQUENCE [LARGE SCALE GENOMIC DNA]</scope>
    <source>
        <strain evidence="5 6">DSM 12116</strain>
    </source>
</reference>
<evidence type="ECO:0000256" key="3">
    <source>
        <dbReference type="ARBA" id="ARBA00022723"/>
    </source>
</evidence>
<protein>
    <submittedName>
        <fullName evidence="5">3-keto-5-aminohexanoate cleavage protein</fullName>
    </submittedName>
</protein>
<organism evidence="5 6">
    <name type="scientific">Fusibacter paucivorans</name>
    <dbReference type="NCBI Taxonomy" id="76009"/>
    <lineage>
        <taxon>Bacteria</taxon>
        <taxon>Bacillati</taxon>
        <taxon>Bacillota</taxon>
        <taxon>Clostridia</taxon>
        <taxon>Eubacteriales</taxon>
        <taxon>Eubacteriales Family XII. Incertae Sedis</taxon>
        <taxon>Fusibacter</taxon>
    </lineage>
</organism>
<dbReference type="EMBL" id="JAHBCL010000026">
    <property type="protein sequence ID" value="MBS7527810.1"/>
    <property type="molecule type" value="Genomic_DNA"/>
</dbReference>
<dbReference type="Pfam" id="PF05853">
    <property type="entry name" value="BKACE"/>
    <property type="match status" value="1"/>
</dbReference>
<gene>
    <name evidence="5" type="ORF">KHM83_14085</name>
</gene>
<keyword evidence="2" id="KW-0808">Transferase</keyword>
<name>A0ABS5PRL6_9FIRM</name>
<dbReference type="Proteomes" id="UP000746471">
    <property type="component" value="Unassembled WGS sequence"/>
</dbReference>
<keyword evidence="3" id="KW-0479">Metal-binding</keyword>
<keyword evidence="6" id="KW-1185">Reference proteome</keyword>
<keyword evidence="4" id="KW-0862">Zinc</keyword>
<dbReference type="Gene3D" id="3.20.20.70">
    <property type="entry name" value="Aldolase class I"/>
    <property type="match status" value="1"/>
</dbReference>
<evidence type="ECO:0000256" key="4">
    <source>
        <dbReference type="ARBA" id="ARBA00022833"/>
    </source>
</evidence>
<sequence length="303" mass="33209">MSKRILNCAITGSIHVPSMSPYLPITPDEIAQNAIDAANAGATAVHIHARNPEDGKPSSDLEIYDTIIQKIRAVNKDVIICLTTGGGAGMTVEERVSVVPKFKPQLASMNAGSINWGLFPAAAKIKSYKHPWEKAMLEMTKGFVFQNTFADMEKMIQIMNDNGTKPELECYDVGHIYNVKFLKDTGLIQGKPYLQFVLGINGALGSNVADLTMMKETADRLFGVGEYNWSAFGAGRAEYPICMQNLLLGGHVRVGMEDNLYLSKGVLAKNNGELVEKMARIMREFDFEIASPDEARAMLGITK</sequence>
<accession>A0ABS5PRL6</accession>
<dbReference type="InterPro" id="IPR008567">
    <property type="entry name" value="BKACE"/>
</dbReference>
<comment type="caution">
    <text evidence="5">The sequence shown here is derived from an EMBL/GenBank/DDBJ whole genome shotgun (WGS) entry which is preliminary data.</text>
</comment>
<evidence type="ECO:0000313" key="6">
    <source>
        <dbReference type="Proteomes" id="UP000746471"/>
    </source>
</evidence>
<dbReference type="InterPro" id="IPR013785">
    <property type="entry name" value="Aldolase_TIM"/>
</dbReference>
<dbReference type="RefSeq" id="WP_213237672.1">
    <property type="nucleotide sequence ID" value="NZ_JAHBCL010000026.1"/>
</dbReference>
<dbReference type="PANTHER" id="PTHR37418:SF2">
    <property type="entry name" value="3-KETO-5-AMINOHEXANOATE CLEAVAGE ENZYME"/>
    <property type="match status" value="1"/>
</dbReference>
<comment type="cofactor">
    <cofactor evidence="1">
        <name>Zn(2+)</name>
        <dbReference type="ChEBI" id="CHEBI:29105"/>
    </cofactor>
</comment>
<evidence type="ECO:0000256" key="1">
    <source>
        <dbReference type="ARBA" id="ARBA00001947"/>
    </source>
</evidence>
<dbReference type="PANTHER" id="PTHR37418">
    <property type="entry name" value="3-KETO-5-AMINOHEXANOATE CLEAVAGE ENZYME-RELATED"/>
    <property type="match status" value="1"/>
</dbReference>
<evidence type="ECO:0000313" key="5">
    <source>
        <dbReference type="EMBL" id="MBS7527810.1"/>
    </source>
</evidence>